<dbReference type="RefSeq" id="WP_220641549.1">
    <property type="nucleotide sequence ID" value="NZ_CP080429.1"/>
</dbReference>
<feature type="domain" description="Histidine kinase" evidence="4">
    <location>
        <begin position="795"/>
        <end position="1002"/>
    </location>
</feature>
<dbReference type="SUPFAM" id="SSF55874">
    <property type="entry name" value="ATPase domain of HSP90 chaperone/DNA topoisomerase II/histidine kinase"/>
    <property type="match status" value="1"/>
</dbReference>
<dbReference type="InterPro" id="IPR015943">
    <property type="entry name" value="WD40/YVTN_repeat-like_dom_sf"/>
</dbReference>
<protein>
    <recommendedName>
        <fullName evidence="4">Histidine kinase domain-containing protein</fullName>
    </recommendedName>
</protein>
<dbReference type="InterPro" id="IPR003594">
    <property type="entry name" value="HATPase_dom"/>
</dbReference>
<keyword evidence="3" id="KW-0732">Signal</keyword>
<reference evidence="5 6" key="1">
    <citation type="submission" date="2021-07" db="EMBL/GenBank/DDBJ databases">
        <title>Flavobacterium WSW3-B6 sp.nov, isolated from seaweed.</title>
        <authorList>
            <person name="Muhammad N."/>
            <person name="Ho H."/>
            <person name="Lee Y.-J."/>
            <person name="Nguyen T."/>
            <person name="Ho J."/>
            <person name="Kim S.-G."/>
        </authorList>
    </citation>
    <scope>NUCLEOTIDE SEQUENCE [LARGE SCALE GENOMIC DNA]</scope>
    <source>
        <strain evidence="5 6">WSW3-B6</strain>
    </source>
</reference>
<dbReference type="SUPFAM" id="SSF47384">
    <property type="entry name" value="Homodimeric domain of signal transducing histidine kinase"/>
    <property type="match status" value="1"/>
</dbReference>
<accession>A0ABX8V8P0</accession>
<feature type="signal peptide" evidence="3">
    <location>
        <begin position="1"/>
        <end position="21"/>
    </location>
</feature>
<keyword evidence="1" id="KW-0597">Phosphoprotein</keyword>
<keyword evidence="6" id="KW-1185">Reference proteome</keyword>
<evidence type="ECO:0000313" key="5">
    <source>
        <dbReference type="EMBL" id="QYJ69214.1"/>
    </source>
</evidence>
<keyword evidence="2" id="KW-0812">Transmembrane</keyword>
<name>A0ABX8V8P0_9FLAO</name>
<sequence length="1002" mass="114111">MRFFIRLLLLLLVIGIGKCQAQNSTYRITRYSADSNHLPQNTVKSIIKDKYGYMWLATENGLVRFDGKNFKVFSSFTNMLNTKSDRMHAFGGSIAKDSILIRNEVQDYFLIRNRNVVKDTIAHPALAVPKRKHLKGNVKFTSSLHFSNTTEFFTLCSNGNSYVIGDDSVRVFNKNRALKQAFAHTIVDSTQFFSISGKLYEMKTSNNYNEIRHDTLIHKTFDVPDAKGYCFYKNELANQFFLTVGKNVYAVTHKNGTLQTKLLYNDFNRNDNIIALYFDAKNNKLYMGSENKGLIVAEKQDFKKMASPIRHKYGTDGVYYGLTNYGGNKIISATNDVFENGKHVENINFDGTPDRYAIVFDDNGNLWRKGYSILYKYYKDSNYKKFDHWHIESRITTIIKAVDGKIWIGTNRPRNGKEIGYLYVINPNEKDAAPEMYMKLKHGLMSLRSTSNNELWVGSRTKMHKLNITQQKLTEVAGFNNAYIRNMYSSNPNELWVATYKKGLFLHKDGVTTNFPADKNGYILTANCIIEDAKQHFWVTTNQGLFCVSKQDLLDYALGKRQNIYYHLYDKGAGFATNEFNGGCEPCGVYLSEERIFFPSMEGIIHFEPEETILSFPKNDIFIDEVKVDTATFSSTNLVLNRDFERILFYVSSPYYGNKNNLTIETKLTGPVTQDWTVLNNNFISFSTLPPGKYELIARKLSGFNSNYSYKSITFSITPAFWQTTWFVILVIIGGILIVVGVFKIRLRYIRRKNELLEQQVAVRTTQLSTTISALRKTKDDLSQQNENHIKLIKNITHDIKSPLKFMEITGRYVYNNLSKDDSVLKEDVESIYTSSSQLYHFVDNFLEYTKMADSDMEIAPYPLHKVIEEKIQFFSTIAKSRNTIVTNKVSKDISITTNKHLLAIVLHNLLDNAIKHTKGGSITFNATQTAKTTIITIADTGTGMSAEKLAYCNNLIKGITDGTVENGGMGLLIIVELLVIMGVSMKIDATEGKGTTVTLTL</sequence>
<organism evidence="5 6">
    <name type="scientific">Flavobacterium litorale</name>
    <dbReference type="NCBI Taxonomy" id="2856519"/>
    <lineage>
        <taxon>Bacteria</taxon>
        <taxon>Pseudomonadati</taxon>
        <taxon>Bacteroidota</taxon>
        <taxon>Flavobacteriia</taxon>
        <taxon>Flavobacteriales</taxon>
        <taxon>Flavobacteriaceae</taxon>
        <taxon>Flavobacterium</taxon>
    </lineage>
</organism>
<dbReference type="Gene3D" id="1.10.287.130">
    <property type="match status" value="1"/>
</dbReference>
<dbReference type="Gene3D" id="2.130.10.10">
    <property type="entry name" value="YVTN repeat-like/Quinoprotein amine dehydrogenase"/>
    <property type="match status" value="2"/>
</dbReference>
<evidence type="ECO:0000256" key="2">
    <source>
        <dbReference type="SAM" id="Phobius"/>
    </source>
</evidence>
<feature type="transmembrane region" description="Helical" evidence="2">
    <location>
        <begin position="720"/>
        <end position="743"/>
    </location>
</feature>
<dbReference type="Gene3D" id="2.60.40.10">
    <property type="entry name" value="Immunoglobulins"/>
    <property type="match status" value="1"/>
</dbReference>
<dbReference type="PANTHER" id="PTHR43547">
    <property type="entry name" value="TWO-COMPONENT HISTIDINE KINASE"/>
    <property type="match status" value="1"/>
</dbReference>
<dbReference type="PANTHER" id="PTHR43547:SF2">
    <property type="entry name" value="HYBRID SIGNAL TRANSDUCTION HISTIDINE KINASE C"/>
    <property type="match status" value="1"/>
</dbReference>
<gene>
    <name evidence="5" type="ORF">K1I41_04805</name>
</gene>
<dbReference type="PROSITE" id="PS50109">
    <property type="entry name" value="HIS_KIN"/>
    <property type="match status" value="1"/>
</dbReference>
<keyword evidence="2" id="KW-0472">Membrane</keyword>
<dbReference type="Proteomes" id="UP000825381">
    <property type="component" value="Chromosome"/>
</dbReference>
<dbReference type="InterPro" id="IPR013783">
    <property type="entry name" value="Ig-like_fold"/>
</dbReference>
<keyword evidence="2" id="KW-1133">Transmembrane helix</keyword>
<dbReference type="SUPFAM" id="SSF50956">
    <property type="entry name" value="Thermostable phytase (3-phytase)"/>
    <property type="match status" value="1"/>
</dbReference>
<evidence type="ECO:0000256" key="3">
    <source>
        <dbReference type="SAM" id="SignalP"/>
    </source>
</evidence>
<dbReference type="Pfam" id="PF02518">
    <property type="entry name" value="HATPase_c"/>
    <property type="match status" value="1"/>
</dbReference>
<dbReference type="Pfam" id="PF07494">
    <property type="entry name" value="Reg_prop"/>
    <property type="match status" value="1"/>
</dbReference>
<dbReference type="InterPro" id="IPR005467">
    <property type="entry name" value="His_kinase_dom"/>
</dbReference>
<dbReference type="Gene3D" id="3.30.565.10">
    <property type="entry name" value="Histidine kinase-like ATPase, C-terminal domain"/>
    <property type="match status" value="1"/>
</dbReference>
<dbReference type="SMART" id="SM00387">
    <property type="entry name" value="HATPase_c"/>
    <property type="match status" value="1"/>
</dbReference>
<dbReference type="EMBL" id="CP080429">
    <property type="protein sequence ID" value="QYJ69214.1"/>
    <property type="molecule type" value="Genomic_DNA"/>
</dbReference>
<feature type="chain" id="PRO_5045108957" description="Histidine kinase domain-containing protein" evidence="3">
    <location>
        <begin position="22"/>
        <end position="1002"/>
    </location>
</feature>
<evidence type="ECO:0000259" key="4">
    <source>
        <dbReference type="PROSITE" id="PS50109"/>
    </source>
</evidence>
<evidence type="ECO:0000313" key="6">
    <source>
        <dbReference type="Proteomes" id="UP000825381"/>
    </source>
</evidence>
<proteinExistence type="predicted"/>
<dbReference type="InterPro" id="IPR036097">
    <property type="entry name" value="HisK_dim/P_sf"/>
</dbReference>
<dbReference type="InterPro" id="IPR036890">
    <property type="entry name" value="HATPase_C_sf"/>
</dbReference>
<evidence type="ECO:0000256" key="1">
    <source>
        <dbReference type="ARBA" id="ARBA00022553"/>
    </source>
</evidence>
<dbReference type="InterPro" id="IPR011110">
    <property type="entry name" value="Reg_prop"/>
</dbReference>